<dbReference type="Pfam" id="PF09359">
    <property type="entry name" value="VTC"/>
    <property type="match status" value="1"/>
</dbReference>
<dbReference type="InterPro" id="IPR018966">
    <property type="entry name" value="VTC_domain"/>
</dbReference>
<protein>
    <submittedName>
        <fullName evidence="2">Polyphosphate polymerase domain-containing protein</fullName>
    </submittedName>
</protein>
<accession>A0A9E7PQZ1</accession>
<dbReference type="RefSeq" id="WP_257743495.1">
    <property type="nucleotide sequence ID" value="NZ_CP096115.1"/>
</dbReference>
<keyword evidence="3" id="KW-1185">Reference proteome</keyword>
<evidence type="ECO:0000313" key="2">
    <source>
        <dbReference type="EMBL" id="UUX93356.1"/>
    </source>
</evidence>
<dbReference type="Proteomes" id="UP001060368">
    <property type="component" value="Chromosome"/>
</dbReference>
<dbReference type="AlphaFoldDB" id="A0A9E7PQZ1"/>
<evidence type="ECO:0000259" key="1">
    <source>
        <dbReference type="Pfam" id="PF09359"/>
    </source>
</evidence>
<dbReference type="GeneID" id="74306891"/>
<dbReference type="GO" id="GO:0006799">
    <property type="term" value="P:polyphosphate biosynthetic process"/>
    <property type="evidence" value="ECO:0007669"/>
    <property type="project" value="UniProtKB-ARBA"/>
</dbReference>
<sequence length="276" mass="31662">MNLAAQKIPDENNSTTDDIIRKISSGIENYEIITLEELKKSDANLMSRRESKYLMTFEECLNIISALSGDYRILDVEGCTVSGYETVYYDDNSFITYHQHHSGKLNRFKLRTRRYLSSGESYVEIKEKKNTGVTIKKRIETTESGILPKEEQDLFLKSNFPYDYHTFHPVLTTEYSRVTLVSKNYSERITFDFGLTFSNTGDKISLPEVVIAEVKSGKNASESKALSVMQKYGVRKRSFSKYCIGVSLIYKNLKHNRFKPNLMYLSRISGGEALCC</sequence>
<dbReference type="EMBL" id="CP096115">
    <property type="protein sequence ID" value="UUX93356.1"/>
    <property type="molecule type" value="Genomic_DNA"/>
</dbReference>
<proteinExistence type="predicted"/>
<gene>
    <name evidence="2" type="ORF">L6E24_04305</name>
</gene>
<organism evidence="2 3">
    <name type="scientific">Methanoplanus endosymbiosus</name>
    <dbReference type="NCBI Taxonomy" id="33865"/>
    <lineage>
        <taxon>Archaea</taxon>
        <taxon>Methanobacteriati</taxon>
        <taxon>Methanobacteriota</taxon>
        <taxon>Stenosarchaea group</taxon>
        <taxon>Methanomicrobia</taxon>
        <taxon>Methanomicrobiales</taxon>
        <taxon>Methanomicrobiaceae</taxon>
        <taxon>Methanoplanus</taxon>
    </lineage>
</organism>
<dbReference type="InterPro" id="IPR042267">
    <property type="entry name" value="VTC_sf"/>
</dbReference>
<evidence type="ECO:0000313" key="3">
    <source>
        <dbReference type="Proteomes" id="UP001060368"/>
    </source>
</evidence>
<dbReference type="KEGG" id="mend:L6E24_04305"/>
<reference evidence="2" key="1">
    <citation type="submission" date="2022-04" db="EMBL/GenBank/DDBJ databases">
        <title>Complete genome of Methanoplanus endosymbiosus DSM 3599.</title>
        <authorList>
            <person name="Chen S.-C."/>
            <person name="You Y.-T."/>
            <person name="Zhou Y.-Z."/>
            <person name="Lai M.-C."/>
        </authorList>
    </citation>
    <scope>NUCLEOTIDE SEQUENCE</scope>
    <source>
        <strain evidence="2">DSM 3599</strain>
    </source>
</reference>
<dbReference type="Gene3D" id="3.20.100.30">
    <property type="entry name" value="VTC, catalytic tunnel domain"/>
    <property type="match status" value="1"/>
</dbReference>
<feature type="domain" description="VTC" evidence="1">
    <location>
        <begin position="48"/>
        <end position="249"/>
    </location>
</feature>
<dbReference type="CDD" id="cd07750">
    <property type="entry name" value="PolyPPase_VTC_like"/>
    <property type="match status" value="1"/>
</dbReference>
<name>A0A9E7PQZ1_9EURY</name>